<feature type="compositionally biased region" description="Basic residues" evidence="1">
    <location>
        <begin position="98"/>
        <end position="120"/>
    </location>
</feature>
<feature type="compositionally biased region" description="Basic residues" evidence="1">
    <location>
        <begin position="9"/>
        <end position="18"/>
    </location>
</feature>
<evidence type="ECO:0000256" key="1">
    <source>
        <dbReference type="SAM" id="MobiDB-lite"/>
    </source>
</evidence>
<gene>
    <name evidence="2" type="ORF">AVDCRST_MAG52-122</name>
</gene>
<evidence type="ECO:0000313" key="2">
    <source>
        <dbReference type="EMBL" id="CAA9213218.1"/>
    </source>
</evidence>
<keyword evidence="2" id="KW-0223">Dioxygenase</keyword>
<dbReference type="EC" id="1.13.11.39" evidence="2"/>
<dbReference type="AlphaFoldDB" id="A0A6J4H2G2"/>
<accession>A0A6J4H2G2</accession>
<dbReference type="EMBL" id="CADCTN010000010">
    <property type="protein sequence ID" value="CAA9213218.1"/>
    <property type="molecule type" value="Genomic_DNA"/>
</dbReference>
<feature type="non-terminal residue" evidence="2">
    <location>
        <position position="170"/>
    </location>
</feature>
<feature type="non-terminal residue" evidence="2">
    <location>
        <position position="1"/>
    </location>
</feature>
<feature type="region of interest" description="Disordered" evidence="1">
    <location>
        <begin position="1"/>
        <end position="170"/>
    </location>
</feature>
<feature type="compositionally biased region" description="Basic residues" evidence="1">
    <location>
        <begin position="51"/>
        <end position="73"/>
    </location>
</feature>
<name>A0A6J4H2G2_9ACTN</name>
<keyword evidence="2" id="KW-0560">Oxidoreductase</keyword>
<reference evidence="2" key="1">
    <citation type="submission" date="2020-02" db="EMBL/GenBank/DDBJ databases">
        <authorList>
            <person name="Meier V. D."/>
        </authorList>
    </citation>
    <scope>NUCLEOTIDE SEQUENCE</scope>
    <source>
        <strain evidence="2">AVDCRST_MAG52</strain>
    </source>
</reference>
<dbReference type="GO" id="GO:0018583">
    <property type="term" value="F:biphenyl-2,3-diol 1,2-dioxygenase activity"/>
    <property type="evidence" value="ECO:0007669"/>
    <property type="project" value="UniProtKB-EC"/>
</dbReference>
<proteinExistence type="predicted"/>
<protein>
    <submittedName>
        <fullName evidence="2">Biphenyl-2,3-diol 1,2-dioxygenase</fullName>
        <ecNumber evidence="2">1.13.11.39</ecNumber>
    </submittedName>
</protein>
<sequence length="170" mass="18996">ARPAPQPRRALRPRRRAQPRLLPGRARFPREGRDPRPGGVPPGGGLDQRPRPRPLRDRRRRRTLAGRSRHRRPLPPGVGGRHARRAVPHPWCAARGGRAGRRLRSRHHEGALRRRPRRDRVRGLLAAAGRPDHPGRGGAGSDHAPAGPGARDRALRRTHPRRGRGLGPRL</sequence>
<organism evidence="2">
    <name type="scientific">uncultured Blastococcus sp</name>
    <dbReference type="NCBI Taxonomy" id="217144"/>
    <lineage>
        <taxon>Bacteria</taxon>
        <taxon>Bacillati</taxon>
        <taxon>Actinomycetota</taxon>
        <taxon>Actinomycetes</taxon>
        <taxon>Geodermatophilales</taxon>
        <taxon>Geodermatophilaceae</taxon>
        <taxon>Blastococcus</taxon>
        <taxon>environmental samples</taxon>
    </lineage>
</organism>